<dbReference type="STRING" id="299467.A0A443SNY3"/>
<feature type="chain" id="PRO_5019490297" evidence="1">
    <location>
        <begin position="20"/>
        <end position="204"/>
    </location>
</feature>
<feature type="signal peptide" evidence="1">
    <location>
        <begin position="1"/>
        <end position="19"/>
    </location>
</feature>
<keyword evidence="3" id="KW-1185">Reference proteome</keyword>
<dbReference type="OrthoDB" id="7587145at2759"/>
<dbReference type="Proteomes" id="UP000288716">
    <property type="component" value="Unassembled WGS sequence"/>
</dbReference>
<sequence length="204" mass="22815">MKGFAVVFLFFVFVTICSALDSNSTSPSRQGRFEERKFRYENDKKDISNFLTTKNIIKTMVKLLFGNNEESTATSRQVLSVLVKVLDMFRSSFGQRARSAGSRGIRDAIDDATVAGVSMLSGYVKSILSKDDDCSKRYLCESSKIATRDGRELGYLISQFGGYASSYMLEQQKSTPFNSSYDAIRKGRSGEDCAKLYQTCNETD</sequence>
<dbReference type="AlphaFoldDB" id="A0A443SNY3"/>
<dbReference type="PANTHER" id="PTHR41158:SF2">
    <property type="entry name" value="AGAP010294-PA"/>
    <property type="match status" value="1"/>
</dbReference>
<keyword evidence="1" id="KW-0732">Signal</keyword>
<protein>
    <submittedName>
        <fullName evidence="2">Secreted protein-like protein</fullName>
    </submittedName>
</protein>
<evidence type="ECO:0000256" key="1">
    <source>
        <dbReference type="SAM" id="SignalP"/>
    </source>
</evidence>
<dbReference type="EMBL" id="NCKV01001012">
    <property type="protein sequence ID" value="RWS29224.1"/>
    <property type="molecule type" value="Genomic_DNA"/>
</dbReference>
<reference evidence="2 3" key="1">
    <citation type="journal article" date="2018" name="Gigascience">
        <title>Genomes of trombidid mites reveal novel predicted allergens and laterally-transferred genes associated with secondary metabolism.</title>
        <authorList>
            <person name="Dong X."/>
            <person name="Chaisiri K."/>
            <person name="Xia D."/>
            <person name="Armstrong S.D."/>
            <person name="Fang Y."/>
            <person name="Donnelly M.J."/>
            <person name="Kadowaki T."/>
            <person name="McGarry J.W."/>
            <person name="Darby A.C."/>
            <person name="Makepeace B.L."/>
        </authorList>
    </citation>
    <scope>NUCLEOTIDE SEQUENCE [LARGE SCALE GENOMIC DNA]</scope>
    <source>
        <strain evidence="2">UoL-UT</strain>
    </source>
</reference>
<evidence type="ECO:0000313" key="2">
    <source>
        <dbReference type="EMBL" id="RWS29224.1"/>
    </source>
</evidence>
<organism evidence="2 3">
    <name type="scientific">Leptotrombidium deliense</name>
    <dbReference type="NCBI Taxonomy" id="299467"/>
    <lineage>
        <taxon>Eukaryota</taxon>
        <taxon>Metazoa</taxon>
        <taxon>Ecdysozoa</taxon>
        <taxon>Arthropoda</taxon>
        <taxon>Chelicerata</taxon>
        <taxon>Arachnida</taxon>
        <taxon>Acari</taxon>
        <taxon>Acariformes</taxon>
        <taxon>Trombidiformes</taxon>
        <taxon>Prostigmata</taxon>
        <taxon>Anystina</taxon>
        <taxon>Parasitengona</taxon>
        <taxon>Trombiculoidea</taxon>
        <taxon>Trombiculidae</taxon>
        <taxon>Leptotrombidium</taxon>
    </lineage>
</organism>
<dbReference type="Pfam" id="PF07841">
    <property type="entry name" value="DM4_12"/>
    <property type="match status" value="1"/>
</dbReference>
<dbReference type="InterPro" id="IPR006631">
    <property type="entry name" value="DM4_12"/>
</dbReference>
<proteinExistence type="predicted"/>
<gene>
    <name evidence="2" type="ORF">B4U80_11529</name>
</gene>
<dbReference type="PANTHER" id="PTHR41158">
    <property type="entry name" value="AGAP010294-PA"/>
    <property type="match status" value="1"/>
</dbReference>
<accession>A0A443SNY3</accession>
<dbReference type="VEuPathDB" id="VectorBase:LDEU002816"/>
<evidence type="ECO:0000313" key="3">
    <source>
        <dbReference type="Proteomes" id="UP000288716"/>
    </source>
</evidence>
<comment type="caution">
    <text evidence="2">The sequence shown here is derived from an EMBL/GenBank/DDBJ whole genome shotgun (WGS) entry which is preliminary data.</text>
</comment>
<name>A0A443SNY3_9ACAR</name>